<proteinExistence type="predicted"/>
<reference evidence="2" key="2">
    <citation type="submission" date="2023-11" db="UniProtKB">
        <authorList>
            <consortium name="WormBaseParasite"/>
        </authorList>
    </citation>
    <scope>IDENTIFICATION</scope>
</reference>
<evidence type="ECO:0000313" key="2">
    <source>
        <dbReference type="WBParaSite" id="TREG1_94760.1"/>
    </source>
</evidence>
<evidence type="ECO:0000313" key="1">
    <source>
        <dbReference type="Proteomes" id="UP000050795"/>
    </source>
</evidence>
<name>A0AA85KLE6_TRIRE</name>
<dbReference type="Proteomes" id="UP000050795">
    <property type="component" value="Unassembled WGS sequence"/>
</dbReference>
<sequence>MEKYGLTDESDKTKAMLITGHWVSKLVVFGMATKDRQLNHSIRPVKRIGYKQSVHEIDINGEYLTGSPRTTISDTGNKLFGRLITYLRIFEPRSELLLYPQLRMKGETREKHYMDYSDQWENILLVILDAISKPTELSVLDAVSKRCSVSNKFLLNADTLKDCWNYYDVNGQTQELIRKSFSSK</sequence>
<protein>
    <submittedName>
        <fullName evidence="2">Uncharacterized protein</fullName>
    </submittedName>
</protein>
<keyword evidence="1" id="KW-1185">Reference proteome</keyword>
<reference evidence="1" key="1">
    <citation type="submission" date="2022-06" db="EMBL/GenBank/DDBJ databases">
        <authorList>
            <person name="Berger JAMES D."/>
            <person name="Berger JAMES D."/>
        </authorList>
    </citation>
    <scope>NUCLEOTIDE SEQUENCE [LARGE SCALE GENOMIC DNA]</scope>
</reference>
<dbReference type="AlphaFoldDB" id="A0AA85KLE6"/>
<organism evidence="1 2">
    <name type="scientific">Trichobilharzia regenti</name>
    <name type="common">Nasal bird schistosome</name>
    <dbReference type="NCBI Taxonomy" id="157069"/>
    <lineage>
        <taxon>Eukaryota</taxon>
        <taxon>Metazoa</taxon>
        <taxon>Spiralia</taxon>
        <taxon>Lophotrochozoa</taxon>
        <taxon>Platyhelminthes</taxon>
        <taxon>Trematoda</taxon>
        <taxon>Digenea</taxon>
        <taxon>Strigeidida</taxon>
        <taxon>Schistosomatoidea</taxon>
        <taxon>Schistosomatidae</taxon>
        <taxon>Trichobilharzia</taxon>
    </lineage>
</organism>
<accession>A0AA85KLE6</accession>
<dbReference type="WBParaSite" id="TREG1_94760.1">
    <property type="protein sequence ID" value="TREG1_94760.1"/>
    <property type="gene ID" value="TREG1_94760"/>
</dbReference>